<keyword evidence="2" id="KW-1185">Reference proteome</keyword>
<dbReference type="Proteomes" id="UP000242287">
    <property type="component" value="Unassembled WGS sequence"/>
</dbReference>
<dbReference type="PANTHER" id="PTHR38926">
    <property type="entry name" value="F-BOX DOMAIN CONTAINING PROTEIN, EXPRESSED"/>
    <property type="match status" value="1"/>
</dbReference>
<dbReference type="EMBL" id="KZ302183">
    <property type="protein sequence ID" value="PFH46511.1"/>
    <property type="molecule type" value="Genomic_DNA"/>
</dbReference>
<dbReference type="InterPro" id="IPR036047">
    <property type="entry name" value="F-box-like_dom_sf"/>
</dbReference>
<reference evidence="1 2" key="1">
    <citation type="submission" date="2014-02" db="EMBL/GenBank/DDBJ databases">
        <title>Transposable element dynamics among asymbiotic and ectomycorrhizal Amanita fungi.</title>
        <authorList>
            <consortium name="DOE Joint Genome Institute"/>
            <person name="Hess J."/>
            <person name="Skrede I."/>
            <person name="Wolfe B."/>
            <person name="LaButti K."/>
            <person name="Ohm R.A."/>
            <person name="Grigoriev I.V."/>
            <person name="Pringle A."/>
        </authorList>
    </citation>
    <scope>NUCLEOTIDE SEQUENCE [LARGE SCALE GENOMIC DNA]</scope>
    <source>
        <strain evidence="1 2">SKay4041</strain>
    </source>
</reference>
<proteinExistence type="predicted"/>
<accession>A0A2A9NE32</accession>
<evidence type="ECO:0000313" key="2">
    <source>
        <dbReference type="Proteomes" id="UP000242287"/>
    </source>
</evidence>
<dbReference type="OrthoDB" id="3063971at2759"/>
<organism evidence="1 2">
    <name type="scientific">Amanita thiersii Skay4041</name>
    <dbReference type="NCBI Taxonomy" id="703135"/>
    <lineage>
        <taxon>Eukaryota</taxon>
        <taxon>Fungi</taxon>
        <taxon>Dikarya</taxon>
        <taxon>Basidiomycota</taxon>
        <taxon>Agaricomycotina</taxon>
        <taxon>Agaricomycetes</taxon>
        <taxon>Agaricomycetidae</taxon>
        <taxon>Agaricales</taxon>
        <taxon>Pluteineae</taxon>
        <taxon>Amanitaceae</taxon>
        <taxon>Amanita</taxon>
    </lineage>
</organism>
<name>A0A2A9NE32_9AGAR</name>
<dbReference type="AlphaFoldDB" id="A0A2A9NE32"/>
<dbReference type="PANTHER" id="PTHR38926:SF5">
    <property type="entry name" value="F-BOX AND LEUCINE-RICH REPEAT PROTEIN 6"/>
    <property type="match status" value="1"/>
</dbReference>
<dbReference type="SUPFAM" id="SSF81383">
    <property type="entry name" value="F-box domain"/>
    <property type="match status" value="1"/>
</dbReference>
<protein>
    <submittedName>
        <fullName evidence="1">Uncharacterized protein</fullName>
    </submittedName>
</protein>
<dbReference type="Gene3D" id="1.20.1280.50">
    <property type="match status" value="1"/>
</dbReference>
<dbReference type="InterPro" id="IPR032675">
    <property type="entry name" value="LRR_dom_sf"/>
</dbReference>
<sequence length="418" mass="47142">MLSTSTRNGPIRKIPVELLVAVFTILIDGNVVGTGSVPLPFQLSLVCRSWREIFLSTPSLWTYLRLLHDFSDDVPLEDIKRYLVIMLNRSRTCPLVIVYGPSALWFLSDRIDDLSCVSRILLGHVHRWQIVENVHLRNFGNTTGLHAPVLHRLKVNSSTLADTSPFATCPSLKELSWTSYSKRRKWEDDPIIPWNQLTELVLGEMTSSSAIKVLRSCPQLITFHLSILGWFQKAEDFLGSFAFPALSILRLRGDITAAILKDTLERSACVLQTLSIACQNWGGNPLDILQTQRCSSLTKISLAVSPHTSTFQGPNGWVKGATIQPSLMSTNTSYLFPQLEELTLTYACETDGLLGIMIESQFKFSSCFKAFKYNCNCQTVFSLHRRMDLEILEDLLNQGYNIIIDHNDEGLIFEFDGY</sequence>
<dbReference type="Gene3D" id="3.80.10.10">
    <property type="entry name" value="Ribonuclease Inhibitor"/>
    <property type="match status" value="1"/>
</dbReference>
<dbReference type="SUPFAM" id="SSF52047">
    <property type="entry name" value="RNI-like"/>
    <property type="match status" value="1"/>
</dbReference>
<gene>
    <name evidence="1" type="ORF">AMATHDRAFT_7707</name>
</gene>
<evidence type="ECO:0000313" key="1">
    <source>
        <dbReference type="EMBL" id="PFH46511.1"/>
    </source>
</evidence>